<dbReference type="Gene3D" id="3.40.605.10">
    <property type="entry name" value="Aldehyde Dehydrogenase, Chain A, domain 1"/>
    <property type="match status" value="1"/>
</dbReference>
<keyword evidence="3" id="KW-0520">NAD</keyword>
<dbReference type="InterPro" id="IPR016161">
    <property type="entry name" value="Ald_DH/histidinol_DH"/>
</dbReference>
<dbReference type="FunFam" id="3.40.309.10:FF:000012">
    <property type="entry name" value="Betaine aldehyde dehydrogenase"/>
    <property type="match status" value="1"/>
</dbReference>
<dbReference type="Pfam" id="PF00171">
    <property type="entry name" value="Aldedh"/>
    <property type="match status" value="1"/>
</dbReference>
<dbReference type="InterPro" id="IPR029510">
    <property type="entry name" value="Ald_DH_CS_GLU"/>
</dbReference>
<evidence type="ECO:0000256" key="2">
    <source>
        <dbReference type="ARBA" id="ARBA00023002"/>
    </source>
</evidence>
<dbReference type="PANTHER" id="PTHR43860">
    <property type="entry name" value="BETAINE ALDEHYDE DEHYDROGENASE"/>
    <property type="match status" value="1"/>
</dbReference>
<sequence length="490" mass="51294">MSDGVQPALFIDGTWRHAADGATREVINPADGSVVAVVAEAGPADAAAAVSAARAAFPSWSATAVAERAEMCNRIADLLLRDRDEIARIETLDTGKTLRESQIDIDDVVSVFRFYARLAAVQSDRLVDVGNPAIVSRVVREPIGVCVLIAPWNYPLLQIVWKIAPALAAGCTMVAKPSEVTPLSTIALVRLAHEAGVPAGVLNLIQGSGAAVGAALVDNADVDMVSFTGGASTGASIAAAAAPHVSRVALELGGKNPHLVFADADWDSAVDAVVTGVFLHSGQVCSSGTRLIVEESIADDLVAAVVARAEKIRFGNGLDPASQTGPLVSTAHRDKVEAYVALGISEGAVLMTGGQRPTDPALAAGYFYPPTVFDRCDRGMRIVTEETFGPILTVERFTSEEQAIELGNDTTYGLAAGVRTGDTARAERVARALRHGTVWVNDFGVYTAAAEWGGFGRSGNGRELGPTGLAEYQELKHIWTNTAPGEVGWF</sequence>
<keyword evidence="8" id="KW-1185">Reference proteome</keyword>
<dbReference type="EC" id="1.2.1.8" evidence="7"/>
<dbReference type="EMBL" id="UGQT01000001">
    <property type="protein sequence ID" value="STZ62429.1"/>
    <property type="molecule type" value="Genomic_DNA"/>
</dbReference>
<feature type="active site" evidence="4">
    <location>
        <position position="251"/>
    </location>
</feature>
<dbReference type="Gene3D" id="3.40.309.10">
    <property type="entry name" value="Aldehyde Dehydrogenase, Chain A, domain 2"/>
    <property type="match status" value="1"/>
</dbReference>
<proteinExistence type="inferred from homology"/>
<evidence type="ECO:0000313" key="7">
    <source>
        <dbReference type="EMBL" id="STZ62429.1"/>
    </source>
</evidence>
<dbReference type="Proteomes" id="UP000254978">
    <property type="component" value="Unassembled WGS sequence"/>
</dbReference>
<dbReference type="InterPro" id="IPR016163">
    <property type="entry name" value="Ald_DH_C"/>
</dbReference>
<evidence type="ECO:0000256" key="1">
    <source>
        <dbReference type="ARBA" id="ARBA00009986"/>
    </source>
</evidence>
<reference evidence="7 8" key="1">
    <citation type="submission" date="2018-06" db="EMBL/GenBank/DDBJ databases">
        <authorList>
            <consortium name="Pathogen Informatics"/>
            <person name="Doyle S."/>
        </authorList>
    </citation>
    <scope>NUCLEOTIDE SEQUENCE [LARGE SCALE GENOMIC DNA]</scope>
    <source>
        <strain evidence="7 8">NCTC10821</strain>
    </source>
</reference>
<dbReference type="InterPro" id="IPR015590">
    <property type="entry name" value="Aldehyde_DH_dom"/>
</dbReference>
<gene>
    <name evidence="7" type="primary">gbsA</name>
    <name evidence="7" type="ORF">NCTC10821_05998</name>
</gene>
<feature type="domain" description="Aldehyde dehydrogenase" evidence="6">
    <location>
        <begin position="15"/>
        <end position="478"/>
    </location>
</feature>
<dbReference type="SUPFAM" id="SSF53720">
    <property type="entry name" value="ALDH-like"/>
    <property type="match status" value="1"/>
</dbReference>
<dbReference type="OrthoDB" id="6882680at2"/>
<dbReference type="AlphaFoldDB" id="A0A378TNZ1"/>
<dbReference type="RefSeq" id="WP_115281130.1">
    <property type="nucleotide sequence ID" value="NZ_AP022600.1"/>
</dbReference>
<evidence type="ECO:0000259" key="6">
    <source>
        <dbReference type="Pfam" id="PF00171"/>
    </source>
</evidence>
<protein>
    <submittedName>
        <fullName evidence="7">Betaine-aldehyde dehydrogenase</fullName>
        <ecNumber evidence="7">1.2.1.8</ecNumber>
    </submittedName>
</protein>
<evidence type="ECO:0000256" key="5">
    <source>
        <dbReference type="RuleBase" id="RU003345"/>
    </source>
</evidence>
<dbReference type="GO" id="GO:0008802">
    <property type="term" value="F:betaine-aldehyde dehydrogenase (NAD+) activity"/>
    <property type="evidence" value="ECO:0007669"/>
    <property type="project" value="UniProtKB-EC"/>
</dbReference>
<dbReference type="PANTHER" id="PTHR43860:SF2">
    <property type="entry name" value="BETAINE ALDEHYDE DEHYDROGENASE-RELATED"/>
    <property type="match status" value="1"/>
</dbReference>
<dbReference type="FunFam" id="3.40.605.10:FF:000007">
    <property type="entry name" value="NAD/NADP-dependent betaine aldehyde dehydrogenase"/>
    <property type="match status" value="1"/>
</dbReference>
<keyword evidence="2 5" id="KW-0560">Oxidoreductase</keyword>
<organism evidence="7 8">
    <name type="scientific">Mycolicibacterium tokaiense</name>
    <dbReference type="NCBI Taxonomy" id="39695"/>
    <lineage>
        <taxon>Bacteria</taxon>
        <taxon>Bacillati</taxon>
        <taxon>Actinomycetota</taxon>
        <taxon>Actinomycetes</taxon>
        <taxon>Mycobacteriales</taxon>
        <taxon>Mycobacteriaceae</taxon>
        <taxon>Mycolicibacterium</taxon>
    </lineage>
</organism>
<evidence type="ECO:0000256" key="4">
    <source>
        <dbReference type="PROSITE-ProRule" id="PRU10007"/>
    </source>
</evidence>
<evidence type="ECO:0000256" key="3">
    <source>
        <dbReference type="ARBA" id="ARBA00023027"/>
    </source>
</evidence>
<dbReference type="PROSITE" id="PS00687">
    <property type="entry name" value="ALDEHYDE_DEHYDR_GLU"/>
    <property type="match status" value="1"/>
</dbReference>
<accession>A0A378TNZ1</accession>
<name>A0A378TNZ1_9MYCO</name>
<evidence type="ECO:0000313" key="8">
    <source>
        <dbReference type="Proteomes" id="UP000254978"/>
    </source>
</evidence>
<dbReference type="InterPro" id="IPR016162">
    <property type="entry name" value="Ald_DH_N"/>
</dbReference>
<comment type="similarity">
    <text evidence="1 5">Belongs to the aldehyde dehydrogenase family.</text>
</comment>